<proteinExistence type="predicted"/>
<dbReference type="EMBL" id="MHIA01000022">
    <property type="protein sequence ID" value="OGY41853.1"/>
    <property type="molecule type" value="Genomic_DNA"/>
</dbReference>
<dbReference type="SUPFAM" id="SSF53271">
    <property type="entry name" value="PRTase-like"/>
    <property type="match status" value="1"/>
</dbReference>
<dbReference type="AlphaFoldDB" id="A0A1G1XP23"/>
<dbReference type="InterPro" id="IPR000836">
    <property type="entry name" value="PRTase_dom"/>
</dbReference>
<evidence type="ECO:0000313" key="1">
    <source>
        <dbReference type="EMBL" id="OGY41853.1"/>
    </source>
</evidence>
<evidence type="ECO:0008006" key="3">
    <source>
        <dbReference type="Google" id="ProtNLM"/>
    </source>
</evidence>
<comment type="caution">
    <text evidence="1">The sequence shown here is derived from an EMBL/GenBank/DDBJ whole genome shotgun (WGS) entry which is preliminary data.</text>
</comment>
<dbReference type="Proteomes" id="UP000176260">
    <property type="component" value="Unassembled WGS sequence"/>
</dbReference>
<reference evidence="1 2" key="1">
    <citation type="journal article" date="2016" name="Nat. Commun.">
        <title>Thousands of microbial genomes shed light on interconnected biogeochemical processes in an aquifer system.</title>
        <authorList>
            <person name="Anantharaman K."/>
            <person name="Brown C.T."/>
            <person name="Hug L.A."/>
            <person name="Sharon I."/>
            <person name="Castelle C.J."/>
            <person name="Probst A.J."/>
            <person name="Thomas B.C."/>
            <person name="Singh A."/>
            <person name="Wilkins M.J."/>
            <person name="Karaoz U."/>
            <person name="Brodie E.L."/>
            <person name="Williams K.H."/>
            <person name="Hubbard S.S."/>
            <person name="Banfield J.F."/>
        </authorList>
    </citation>
    <scope>NUCLEOTIDE SEQUENCE [LARGE SCALE GENOMIC DNA]</scope>
</reference>
<organism evidence="1 2">
    <name type="scientific">Candidatus Buchananbacteria bacterium RBG_13_39_9</name>
    <dbReference type="NCBI Taxonomy" id="1797531"/>
    <lineage>
        <taxon>Bacteria</taxon>
        <taxon>Candidatus Buchananiibacteriota</taxon>
    </lineage>
</organism>
<dbReference type="InterPro" id="IPR029057">
    <property type="entry name" value="PRTase-like"/>
</dbReference>
<sequence>MDESEVLSRVKNGGVFDLPPRAFDDRRMTIAEAEAIFTAFNSFWQYKGNPIAEKPHALLKSGKHSNGFIACKDFLKYPQICLLFANEIVKRIRGEVILSKISKLEIDAVVSSAYSAINLGWEVARLLSEHNEKIEYIPVEKDEKGNPTIIRGGIDPGKKVLVINELMTTGSGSTWETKEAVLKCNGDKPAPKVIEPALVLVHRSKEMVLADGSPVQPVFHFDIGDSDVPKGESCPYCDAGSEAIKPKLGNNWQRLHGLA</sequence>
<protein>
    <recommendedName>
        <fullName evidence="3">Phosphoribosyltransferase domain-containing protein</fullName>
    </recommendedName>
</protein>
<evidence type="ECO:0000313" key="2">
    <source>
        <dbReference type="Proteomes" id="UP000176260"/>
    </source>
</evidence>
<dbReference type="CDD" id="cd06223">
    <property type="entry name" value="PRTases_typeI"/>
    <property type="match status" value="1"/>
</dbReference>
<name>A0A1G1XP23_9BACT</name>
<dbReference type="Gene3D" id="3.40.50.2020">
    <property type="match status" value="1"/>
</dbReference>
<gene>
    <name evidence="1" type="ORF">A2Y67_03305</name>
</gene>
<accession>A0A1G1XP23</accession>